<keyword evidence="1" id="KW-0378">Hydrolase</keyword>
<feature type="domain" description="AB hydrolase-1" evidence="2">
    <location>
        <begin position="21"/>
        <end position="244"/>
    </location>
</feature>
<evidence type="ECO:0000313" key="3">
    <source>
        <dbReference type="EMBL" id="PXV65234.1"/>
    </source>
</evidence>
<name>A0A318EC99_9GAMM</name>
<dbReference type="InterPro" id="IPR050266">
    <property type="entry name" value="AB_hydrolase_sf"/>
</dbReference>
<evidence type="ECO:0000256" key="1">
    <source>
        <dbReference type="ARBA" id="ARBA00022801"/>
    </source>
</evidence>
<dbReference type="SUPFAM" id="SSF53474">
    <property type="entry name" value="alpha/beta-Hydrolases"/>
    <property type="match status" value="1"/>
</dbReference>
<dbReference type="OrthoDB" id="9780765at2"/>
<dbReference type="PANTHER" id="PTHR43798:SF31">
    <property type="entry name" value="AB HYDROLASE SUPERFAMILY PROTEIN YCLE"/>
    <property type="match status" value="1"/>
</dbReference>
<dbReference type="RefSeq" id="WP_110266275.1">
    <property type="nucleotide sequence ID" value="NZ_CAWNXA010000010.1"/>
</dbReference>
<dbReference type="InterPro" id="IPR029058">
    <property type="entry name" value="AB_hydrolase_fold"/>
</dbReference>
<dbReference type="InterPro" id="IPR000073">
    <property type="entry name" value="AB_hydrolase_1"/>
</dbReference>
<gene>
    <name evidence="3" type="ORF">C8D93_11052</name>
</gene>
<keyword evidence="4" id="KW-1185">Reference proteome</keyword>
<dbReference type="PANTHER" id="PTHR43798">
    <property type="entry name" value="MONOACYLGLYCEROL LIPASE"/>
    <property type="match status" value="1"/>
</dbReference>
<dbReference type="GO" id="GO:0016020">
    <property type="term" value="C:membrane"/>
    <property type="evidence" value="ECO:0007669"/>
    <property type="project" value="TreeGrafter"/>
</dbReference>
<dbReference type="GO" id="GO:0016787">
    <property type="term" value="F:hydrolase activity"/>
    <property type="evidence" value="ECO:0007669"/>
    <property type="project" value="UniProtKB-KW"/>
</dbReference>
<protein>
    <submittedName>
        <fullName evidence="3">Pimeloyl-ACP methyl ester carboxylesterase</fullName>
    </submittedName>
</protein>
<dbReference type="Pfam" id="PF00561">
    <property type="entry name" value="Abhydrolase_1"/>
    <property type="match status" value="1"/>
</dbReference>
<organism evidence="3 4">
    <name type="scientific">Sinimarinibacterium flocculans</name>
    <dbReference type="NCBI Taxonomy" id="985250"/>
    <lineage>
        <taxon>Bacteria</taxon>
        <taxon>Pseudomonadati</taxon>
        <taxon>Pseudomonadota</taxon>
        <taxon>Gammaproteobacteria</taxon>
        <taxon>Nevskiales</taxon>
        <taxon>Nevskiaceae</taxon>
        <taxon>Sinimarinibacterium</taxon>
    </lineage>
</organism>
<dbReference type="PRINTS" id="PR00111">
    <property type="entry name" value="ABHYDROLASE"/>
</dbReference>
<reference evidence="3 4" key="1">
    <citation type="submission" date="2018-04" db="EMBL/GenBank/DDBJ databases">
        <title>Genomic Encyclopedia of Type Strains, Phase IV (KMG-IV): sequencing the most valuable type-strain genomes for metagenomic binning, comparative biology and taxonomic classification.</title>
        <authorList>
            <person name="Goeker M."/>
        </authorList>
    </citation>
    <scope>NUCLEOTIDE SEQUENCE [LARGE SCALE GENOMIC DNA]</scope>
    <source>
        <strain evidence="3 4">DSM 104150</strain>
    </source>
</reference>
<evidence type="ECO:0000313" key="4">
    <source>
        <dbReference type="Proteomes" id="UP000248330"/>
    </source>
</evidence>
<accession>A0A318EC99</accession>
<dbReference type="Gene3D" id="3.40.50.1820">
    <property type="entry name" value="alpha/beta hydrolase"/>
    <property type="match status" value="1"/>
</dbReference>
<evidence type="ECO:0000259" key="2">
    <source>
        <dbReference type="Pfam" id="PF00561"/>
    </source>
</evidence>
<dbReference type="EMBL" id="QICN01000010">
    <property type="protein sequence ID" value="PXV65234.1"/>
    <property type="molecule type" value="Genomic_DNA"/>
</dbReference>
<sequence>MPTLRLDDFDLYYETAGSGTPLLFIHGLGSSARDWAPQMAAFAKDHFVIAVDLRGHGRSGDPAGPYSIAGFARDITRLLDHLGCGPAHVVGVSLGGGIAFQLALDAPERVRSLVVVNSAPEMILRTAMQKFAIWQRRKLVKWLGLPRFGRILSRKLFPDDPAQAAAFAGHFAANRERPYTDTLNALIGWSVVDRLGEIRMPTLILAADQDYTPVAFKQDYTARIPGAELVVIPDSRHALPMERPEAFNRALAAFLERHR</sequence>
<comment type="caution">
    <text evidence="3">The sequence shown here is derived from an EMBL/GenBank/DDBJ whole genome shotgun (WGS) entry which is preliminary data.</text>
</comment>
<dbReference type="AlphaFoldDB" id="A0A318EC99"/>
<proteinExistence type="predicted"/>
<dbReference type="Proteomes" id="UP000248330">
    <property type="component" value="Unassembled WGS sequence"/>
</dbReference>